<sequence>MSRLTSAQKTLFNLPEITEANLDRLADDILGAIENLQSEASHSGGIDRLDELHEELETAIDEGSLTPSELQSIAKESKSISKRIRGPGFDYDVIMQ</sequence>
<evidence type="ECO:0000313" key="1">
    <source>
        <dbReference type="EMBL" id="NUC72560.1"/>
    </source>
</evidence>
<dbReference type="Proteomes" id="UP001016761">
    <property type="component" value="Unassembled WGS sequence"/>
</dbReference>
<reference evidence="1 2" key="1">
    <citation type="submission" date="2020-06" db="EMBL/GenBank/DDBJ databases">
        <title>Haloterrigena sp. nov., an extremely halophilic archaeon isolated from a saline sediment.</title>
        <authorList>
            <person name="Liu B.-B."/>
        </authorList>
    </citation>
    <scope>NUCLEOTIDE SEQUENCE [LARGE SCALE GENOMIC DNA]</scope>
    <source>
        <strain evidence="1 2">SYSU A558-1</strain>
    </source>
</reference>
<evidence type="ECO:0000313" key="2">
    <source>
        <dbReference type="Proteomes" id="UP001016761"/>
    </source>
</evidence>
<organism evidence="1 2">
    <name type="scientific">Haloterrigena gelatinilytica</name>
    <dbReference type="NCBI Taxonomy" id="2741724"/>
    <lineage>
        <taxon>Archaea</taxon>
        <taxon>Methanobacteriati</taxon>
        <taxon>Methanobacteriota</taxon>
        <taxon>Stenosarchaea group</taxon>
        <taxon>Halobacteria</taxon>
        <taxon>Halobacteriales</taxon>
        <taxon>Natrialbaceae</taxon>
        <taxon>Haloterrigena</taxon>
    </lineage>
</organism>
<dbReference type="EMBL" id="JABUQZ010000001">
    <property type="protein sequence ID" value="NUC72560.1"/>
    <property type="molecule type" value="Genomic_DNA"/>
</dbReference>
<gene>
    <name evidence="1" type="ORF">HTZ84_09600</name>
</gene>
<protein>
    <submittedName>
        <fullName evidence="1">Uncharacterized protein</fullName>
    </submittedName>
</protein>
<proteinExistence type="predicted"/>
<keyword evidence="2" id="KW-1185">Reference proteome</keyword>
<comment type="caution">
    <text evidence="1">The sequence shown here is derived from an EMBL/GenBank/DDBJ whole genome shotgun (WGS) entry which is preliminary data.</text>
</comment>
<accession>A0ABX2LAY4</accession>
<name>A0ABX2LAY4_9EURY</name>
<dbReference type="RefSeq" id="WP_174680470.1">
    <property type="nucleotide sequence ID" value="NZ_JABUQZ010000001.1"/>
</dbReference>